<accession>A0ACC2K7J7</accession>
<dbReference type="Proteomes" id="UP001234297">
    <property type="component" value="Chromosome 4"/>
</dbReference>
<gene>
    <name evidence="1" type="ORF">MRB53_013294</name>
</gene>
<reference evidence="1 2" key="1">
    <citation type="journal article" date="2022" name="Hortic Res">
        <title>A haplotype resolved chromosomal level avocado genome allows analysis of novel avocado genes.</title>
        <authorList>
            <person name="Nath O."/>
            <person name="Fletcher S.J."/>
            <person name="Hayward A."/>
            <person name="Shaw L.M."/>
            <person name="Masouleh A.K."/>
            <person name="Furtado A."/>
            <person name="Henry R.J."/>
            <person name="Mitter N."/>
        </authorList>
    </citation>
    <scope>NUCLEOTIDE SEQUENCE [LARGE SCALE GENOMIC DNA]</scope>
    <source>
        <strain evidence="2">cv. Hass</strain>
    </source>
</reference>
<organism evidence="1 2">
    <name type="scientific">Persea americana</name>
    <name type="common">Avocado</name>
    <dbReference type="NCBI Taxonomy" id="3435"/>
    <lineage>
        <taxon>Eukaryota</taxon>
        <taxon>Viridiplantae</taxon>
        <taxon>Streptophyta</taxon>
        <taxon>Embryophyta</taxon>
        <taxon>Tracheophyta</taxon>
        <taxon>Spermatophyta</taxon>
        <taxon>Magnoliopsida</taxon>
        <taxon>Magnoliidae</taxon>
        <taxon>Laurales</taxon>
        <taxon>Lauraceae</taxon>
        <taxon>Persea</taxon>
    </lineage>
</organism>
<keyword evidence="2" id="KW-1185">Reference proteome</keyword>
<proteinExistence type="predicted"/>
<evidence type="ECO:0000313" key="1">
    <source>
        <dbReference type="EMBL" id="KAJ8617108.1"/>
    </source>
</evidence>
<comment type="caution">
    <text evidence="1">The sequence shown here is derived from an EMBL/GenBank/DDBJ whole genome shotgun (WGS) entry which is preliminary data.</text>
</comment>
<evidence type="ECO:0000313" key="2">
    <source>
        <dbReference type="Proteomes" id="UP001234297"/>
    </source>
</evidence>
<dbReference type="EMBL" id="CM056812">
    <property type="protein sequence ID" value="KAJ8617108.1"/>
    <property type="molecule type" value="Genomic_DNA"/>
</dbReference>
<protein>
    <submittedName>
        <fullName evidence="1">Uncharacterized protein</fullName>
    </submittedName>
</protein>
<name>A0ACC2K7J7_PERAE</name>
<sequence length="532" mass="58595">MLQGHIPPLLRDLSSLVFLDIMGNSLDGSIPKELGQVLVKLKYLAINGNKCLGKIPYTLYNLSLIRVLGVRENRLYGSLPPKLGLLLPNSKSFIATNGFSSTNLIGVGSYGSVYWGIIDRMEMIVAIKVPKLQKQRASKSFRAEYCRALRSIQHRNIVKVLTVYSTFDLISGNDFKALVLEYMPNRSLDSWLHPSANELHLLKILNLIQRLNLAIDIACALDYLHNQCQPPIVHCELKPSNILLDDDMVAHVSDFGLATIIYEGINYSHCQTNSLAPMGSIGYIAPANVTRLASTSLHYAYVSDWTLPVLAMLNLTDQSLGGWGGSLSPHIGNLSFLRAINLSGNNLEGSIPQEIVTIGSLSKLHVLRLGGNRLLGHIPPSFGNLSSFVALNLMENSLKGSIPEELGQLVKLQYLTIDGNKYLGEIPHTLYNLSLIRVYSVGRNCLYGSLPPELGLFLPNLEQLYVGENRFTGPIPVSLGNASNLFILDLGGNNFSGSMPMSIGWLKGLKLLRDLITNLLVRRMRNSHSSLR</sequence>